<dbReference type="Proteomes" id="UP000281393">
    <property type="component" value="Chromosome"/>
</dbReference>
<protein>
    <submittedName>
        <fullName evidence="3">Hemolysin-like protein</fullName>
    </submittedName>
</protein>
<gene>
    <name evidence="3" type="primary">corC_1</name>
    <name evidence="3" type="ORF">NCTC7102_04194</name>
</gene>
<feature type="compositionally biased region" description="Basic residues" evidence="1">
    <location>
        <begin position="58"/>
        <end position="69"/>
    </location>
</feature>
<evidence type="ECO:0000256" key="1">
    <source>
        <dbReference type="SAM" id="MobiDB-lite"/>
    </source>
</evidence>
<dbReference type="EMBL" id="LR133909">
    <property type="protein sequence ID" value="VDY44256.1"/>
    <property type="molecule type" value="Genomic_DNA"/>
</dbReference>
<dbReference type="AlphaFoldDB" id="A0A447JL92"/>
<feature type="region of interest" description="Disordered" evidence="1">
    <location>
        <begin position="46"/>
        <end position="79"/>
    </location>
</feature>
<reference evidence="3 4" key="1">
    <citation type="submission" date="2018-12" db="EMBL/GenBank/DDBJ databases">
        <authorList>
            <consortium name="Pathogen Informatics"/>
        </authorList>
    </citation>
    <scope>NUCLEOTIDE SEQUENCE [LARGE SCALE GENOMIC DNA]</scope>
    <source>
        <strain evidence="3 4">NCTC7102</strain>
    </source>
</reference>
<evidence type="ECO:0000313" key="3">
    <source>
        <dbReference type="EMBL" id="VDY44256.1"/>
    </source>
</evidence>
<dbReference type="InterPro" id="IPR054115">
    <property type="entry name" value="CorC_N"/>
</dbReference>
<accession>A0A447JL92</accession>
<evidence type="ECO:0000313" key="4">
    <source>
        <dbReference type="Proteomes" id="UP000281393"/>
    </source>
</evidence>
<name>A0A447JL92_SALET</name>
<organism evidence="3 4">
    <name type="scientific">Salmonella enterica subsp. enterica serovar Daytona</name>
    <dbReference type="NCBI Taxonomy" id="1962639"/>
    <lineage>
        <taxon>Bacteria</taxon>
        <taxon>Pseudomonadati</taxon>
        <taxon>Pseudomonadota</taxon>
        <taxon>Gammaproteobacteria</taxon>
        <taxon>Enterobacterales</taxon>
        <taxon>Enterobacteriaceae</taxon>
        <taxon>Salmonella</taxon>
    </lineage>
</organism>
<feature type="domain" description="Magnesium and cobalt efflux protein CorC N-terminal" evidence="2">
    <location>
        <begin position="29"/>
        <end position="57"/>
    </location>
</feature>
<sequence>MSDDNSHSSDTVNSKKGFFSLLLSQLFHGEPKNRDELLALIRDSGQNELIDEDTRDMARRRNGHRRPARSRYYDPALPR</sequence>
<dbReference type="Pfam" id="PF21917">
    <property type="entry name" value="NMB0537_N"/>
    <property type="match status" value="1"/>
</dbReference>
<proteinExistence type="predicted"/>
<evidence type="ECO:0000259" key="2">
    <source>
        <dbReference type="Pfam" id="PF21917"/>
    </source>
</evidence>